<organism evidence="1">
    <name type="scientific">Spodoptera frugiperda</name>
    <name type="common">Fall armyworm</name>
    <dbReference type="NCBI Taxonomy" id="7108"/>
    <lineage>
        <taxon>Eukaryota</taxon>
        <taxon>Metazoa</taxon>
        <taxon>Ecdysozoa</taxon>
        <taxon>Arthropoda</taxon>
        <taxon>Hexapoda</taxon>
        <taxon>Insecta</taxon>
        <taxon>Pterygota</taxon>
        <taxon>Neoptera</taxon>
        <taxon>Endopterygota</taxon>
        <taxon>Lepidoptera</taxon>
        <taxon>Glossata</taxon>
        <taxon>Ditrysia</taxon>
        <taxon>Noctuoidea</taxon>
        <taxon>Noctuidae</taxon>
        <taxon>Amphipyrinae</taxon>
        <taxon>Spodoptera</taxon>
    </lineage>
</organism>
<proteinExistence type="predicted"/>
<dbReference type="EMBL" id="ODYU01004019">
    <property type="protein sequence ID" value="SOQ43466.1"/>
    <property type="molecule type" value="Genomic_DNA"/>
</dbReference>
<reference evidence="1" key="1">
    <citation type="submission" date="2016-07" db="EMBL/GenBank/DDBJ databases">
        <authorList>
            <person name="Bretaudeau A."/>
        </authorList>
    </citation>
    <scope>NUCLEOTIDE SEQUENCE</scope>
    <source>
        <strain evidence="1">Rice</strain>
        <tissue evidence="1">Whole body</tissue>
    </source>
</reference>
<accession>A0A2H1VRR6</accession>
<gene>
    <name evidence="1" type="ORF">SFRICE_025294</name>
</gene>
<dbReference type="AlphaFoldDB" id="A0A2H1VRR6"/>
<name>A0A2H1VRR6_SPOFR</name>
<evidence type="ECO:0000313" key="1">
    <source>
        <dbReference type="EMBL" id="SOQ43466.1"/>
    </source>
</evidence>
<protein>
    <submittedName>
        <fullName evidence="1">SFRICE_025294</fullName>
    </submittedName>
</protein>
<sequence length="77" mass="8900">MTFYGEVWKDGVCNDIAIPRNKLTARFVQWLNNELPRNMFDSTEQLLDEAGEIIRLLLTNNHPVPTPAFRARAPFLL</sequence>